<dbReference type="InterPro" id="IPR016181">
    <property type="entry name" value="Acyl_CoA_acyltransferase"/>
</dbReference>
<dbReference type="EMBL" id="FNHG01000008">
    <property type="protein sequence ID" value="SDM30428.1"/>
    <property type="molecule type" value="Genomic_DNA"/>
</dbReference>
<dbReference type="PANTHER" id="PTHR43610">
    <property type="entry name" value="BLL6696 PROTEIN"/>
    <property type="match status" value="1"/>
</dbReference>
<protein>
    <submittedName>
        <fullName evidence="2">Protein N-acetyltransferase, RimJ/RimL family</fullName>
    </submittedName>
</protein>
<dbReference type="GO" id="GO:0016747">
    <property type="term" value="F:acyltransferase activity, transferring groups other than amino-acyl groups"/>
    <property type="evidence" value="ECO:0007669"/>
    <property type="project" value="InterPro"/>
</dbReference>
<dbReference type="Pfam" id="PF13302">
    <property type="entry name" value="Acetyltransf_3"/>
    <property type="match status" value="1"/>
</dbReference>
<keyword evidence="2" id="KW-0808">Transferase</keyword>
<sequence length="192" mass="21657">MQIKPHILENDIVRLEPLGETHREELRPLAAEAELWALTSIRGDGEYFDGWFDLMLAGQAHGDQISHLVRRQGDGAALGHSAYLGITPAHKRLEVGWTWYRAEARGSKINPASKRLLLGNAFDAGAERVELKTHHKNQRSQNAMLKMGATREGVLRHQILSWTGEWRDSVYFSMLRDEWPAARAGLDARLTA</sequence>
<dbReference type="STRING" id="144026.SAMN04488568_108108"/>
<evidence type="ECO:0000259" key="1">
    <source>
        <dbReference type="PROSITE" id="PS51186"/>
    </source>
</evidence>
<proteinExistence type="predicted"/>
<dbReference type="InterPro" id="IPR000182">
    <property type="entry name" value="GNAT_dom"/>
</dbReference>
<feature type="domain" description="N-acetyltransferase" evidence="1">
    <location>
        <begin position="13"/>
        <end position="177"/>
    </location>
</feature>
<dbReference type="Gene3D" id="3.40.630.30">
    <property type="match status" value="1"/>
</dbReference>
<gene>
    <name evidence="2" type="ORF">SAMN04488568_108108</name>
</gene>
<dbReference type="Proteomes" id="UP000199759">
    <property type="component" value="Unassembled WGS sequence"/>
</dbReference>
<dbReference type="RefSeq" id="WP_091769668.1">
    <property type="nucleotide sequence ID" value="NZ_FNHG01000008.1"/>
</dbReference>
<reference evidence="2 3" key="1">
    <citation type="submission" date="2016-10" db="EMBL/GenBank/DDBJ databases">
        <authorList>
            <person name="de Groot N.N."/>
        </authorList>
    </citation>
    <scope>NUCLEOTIDE SEQUENCE [LARGE SCALE GENOMIC DNA]</scope>
    <source>
        <strain evidence="2 3">DSM 16077</strain>
    </source>
</reference>
<evidence type="ECO:0000313" key="2">
    <source>
        <dbReference type="EMBL" id="SDM30428.1"/>
    </source>
</evidence>
<accession>A0A1G9S4D6</accession>
<name>A0A1G9S4D6_9PROT</name>
<dbReference type="PANTHER" id="PTHR43610:SF1">
    <property type="entry name" value="N-ACETYLTRANSFERASE DOMAIN-CONTAINING PROTEIN"/>
    <property type="match status" value="1"/>
</dbReference>
<dbReference type="PROSITE" id="PS51186">
    <property type="entry name" value="GNAT"/>
    <property type="match status" value="1"/>
</dbReference>
<organism evidence="2 3">
    <name type="scientific">Maricaulis salignorans</name>
    <dbReference type="NCBI Taxonomy" id="144026"/>
    <lineage>
        <taxon>Bacteria</taxon>
        <taxon>Pseudomonadati</taxon>
        <taxon>Pseudomonadota</taxon>
        <taxon>Alphaproteobacteria</taxon>
        <taxon>Maricaulales</taxon>
        <taxon>Maricaulaceae</taxon>
        <taxon>Maricaulis</taxon>
    </lineage>
</organism>
<keyword evidence="3" id="KW-1185">Reference proteome</keyword>
<dbReference type="OrthoDB" id="5295305at2"/>
<evidence type="ECO:0000313" key="3">
    <source>
        <dbReference type="Proteomes" id="UP000199759"/>
    </source>
</evidence>
<dbReference type="AlphaFoldDB" id="A0A1G9S4D6"/>
<dbReference type="SUPFAM" id="SSF55729">
    <property type="entry name" value="Acyl-CoA N-acyltransferases (Nat)"/>
    <property type="match status" value="1"/>
</dbReference>